<evidence type="ECO:0000313" key="2">
    <source>
        <dbReference type="EMBL" id="CAL1280915.1"/>
    </source>
</evidence>
<feature type="region of interest" description="Disordered" evidence="1">
    <location>
        <begin position="53"/>
        <end position="74"/>
    </location>
</feature>
<evidence type="ECO:0000313" key="3">
    <source>
        <dbReference type="Proteomes" id="UP001497382"/>
    </source>
</evidence>
<accession>A0AAV2AAA8</accession>
<keyword evidence="3" id="KW-1185">Reference proteome</keyword>
<dbReference type="AlphaFoldDB" id="A0AAV2AAA8"/>
<dbReference type="EMBL" id="CAXIEN010000138">
    <property type="protein sequence ID" value="CAL1280915.1"/>
    <property type="molecule type" value="Genomic_DNA"/>
</dbReference>
<organism evidence="2 3">
    <name type="scientific">Larinioides sclopetarius</name>
    <dbReference type="NCBI Taxonomy" id="280406"/>
    <lineage>
        <taxon>Eukaryota</taxon>
        <taxon>Metazoa</taxon>
        <taxon>Ecdysozoa</taxon>
        <taxon>Arthropoda</taxon>
        <taxon>Chelicerata</taxon>
        <taxon>Arachnida</taxon>
        <taxon>Araneae</taxon>
        <taxon>Araneomorphae</taxon>
        <taxon>Entelegynae</taxon>
        <taxon>Araneoidea</taxon>
        <taxon>Araneidae</taxon>
        <taxon>Larinioides</taxon>
    </lineage>
</organism>
<feature type="region of interest" description="Disordered" evidence="1">
    <location>
        <begin position="17"/>
        <end position="41"/>
    </location>
</feature>
<gene>
    <name evidence="2" type="ORF">LARSCL_LOCUS11269</name>
</gene>
<protein>
    <submittedName>
        <fullName evidence="2">Uncharacterized protein</fullName>
    </submittedName>
</protein>
<name>A0AAV2AAA8_9ARAC</name>
<comment type="caution">
    <text evidence="2">The sequence shown here is derived from an EMBL/GenBank/DDBJ whole genome shotgun (WGS) entry which is preliminary data.</text>
</comment>
<proteinExistence type="predicted"/>
<sequence>MLALRVILSIPLDSVKHGKSKKLHNKSGSESDVESIFSDDEERNSILSPKIINQSPGMKVDYPTTSPRMTNTTS</sequence>
<evidence type="ECO:0000256" key="1">
    <source>
        <dbReference type="SAM" id="MobiDB-lite"/>
    </source>
</evidence>
<reference evidence="2 3" key="1">
    <citation type="submission" date="2024-04" db="EMBL/GenBank/DDBJ databases">
        <authorList>
            <person name="Rising A."/>
            <person name="Reimegard J."/>
            <person name="Sonavane S."/>
            <person name="Akerstrom W."/>
            <person name="Nylinder S."/>
            <person name="Hedman E."/>
            <person name="Kallberg Y."/>
        </authorList>
    </citation>
    <scope>NUCLEOTIDE SEQUENCE [LARGE SCALE GENOMIC DNA]</scope>
</reference>
<dbReference type="Proteomes" id="UP001497382">
    <property type="component" value="Unassembled WGS sequence"/>
</dbReference>
<feature type="compositionally biased region" description="Polar residues" evidence="1">
    <location>
        <begin position="63"/>
        <end position="74"/>
    </location>
</feature>
<feature type="compositionally biased region" description="Acidic residues" evidence="1">
    <location>
        <begin position="31"/>
        <end position="41"/>
    </location>
</feature>